<protein>
    <submittedName>
        <fullName evidence="1">Uncharacterized protein</fullName>
    </submittedName>
</protein>
<dbReference type="GeneID" id="87873804"/>
<name>A0AAJ0MST8_9PEZI</name>
<reference evidence="1 2" key="1">
    <citation type="journal article" date="2023" name="Mol. Phylogenet. Evol.">
        <title>Genome-scale phylogeny and comparative genomics of the fungal order Sordariales.</title>
        <authorList>
            <person name="Hensen N."/>
            <person name="Bonometti L."/>
            <person name="Westerberg I."/>
            <person name="Brannstrom I.O."/>
            <person name="Guillou S."/>
            <person name="Cros-Aarteil S."/>
            <person name="Calhoun S."/>
            <person name="Haridas S."/>
            <person name="Kuo A."/>
            <person name="Mondo S."/>
            <person name="Pangilinan J."/>
            <person name="Riley R."/>
            <person name="LaButti K."/>
            <person name="Andreopoulos B."/>
            <person name="Lipzen A."/>
            <person name="Chen C."/>
            <person name="Yan M."/>
            <person name="Daum C."/>
            <person name="Ng V."/>
            <person name="Clum A."/>
            <person name="Steindorff A."/>
            <person name="Ohm R.A."/>
            <person name="Martin F."/>
            <person name="Silar P."/>
            <person name="Natvig D.O."/>
            <person name="Lalanne C."/>
            <person name="Gautier V."/>
            <person name="Ament-Velasquez S.L."/>
            <person name="Kruys A."/>
            <person name="Hutchinson M.I."/>
            <person name="Powell A.J."/>
            <person name="Barry K."/>
            <person name="Miller A.N."/>
            <person name="Grigoriev I.V."/>
            <person name="Debuchy R."/>
            <person name="Gladieux P."/>
            <person name="Hiltunen Thoren M."/>
            <person name="Johannesson H."/>
        </authorList>
    </citation>
    <scope>NUCLEOTIDE SEQUENCE [LARGE SCALE GENOMIC DNA]</scope>
    <source>
        <strain evidence="1 2">FGSC 10403</strain>
    </source>
</reference>
<organism evidence="1 2">
    <name type="scientific">Neurospora hispaniola</name>
    <dbReference type="NCBI Taxonomy" id="588809"/>
    <lineage>
        <taxon>Eukaryota</taxon>
        <taxon>Fungi</taxon>
        <taxon>Dikarya</taxon>
        <taxon>Ascomycota</taxon>
        <taxon>Pezizomycotina</taxon>
        <taxon>Sordariomycetes</taxon>
        <taxon>Sordariomycetidae</taxon>
        <taxon>Sordariales</taxon>
        <taxon>Sordariaceae</taxon>
        <taxon>Neurospora</taxon>
    </lineage>
</organism>
<evidence type="ECO:0000313" key="2">
    <source>
        <dbReference type="Proteomes" id="UP001285908"/>
    </source>
</evidence>
<dbReference type="AlphaFoldDB" id="A0AAJ0MST8"/>
<feature type="non-terminal residue" evidence="1">
    <location>
        <position position="1"/>
    </location>
</feature>
<comment type="caution">
    <text evidence="1">The sequence shown here is derived from an EMBL/GenBank/DDBJ whole genome shotgun (WGS) entry which is preliminary data.</text>
</comment>
<accession>A0AAJ0MST8</accession>
<keyword evidence="2" id="KW-1185">Reference proteome</keyword>
<dbReference type="EMBL" id="JAULSX010000003">
    <property type="protein sequence ID" value="KAK3495132.1"/>
    <property type="molecule type" value="Genomic_DNA"/>
</dbReference>
<proteinExistence type="predicted"/>
<gene>
    <name evidence="1" type="ORF">B0T23DRAFT_356746</name>
</gene>
<dbReference type="RefSeq" id="XP_062694561.1">
    <property type="nucleotide sequence ID" value="XM_062836182.1"/>
</dbReference>
<evidence type="ECO:0000313" key="1">
    <source>
        <dbReference type="EMBL" id="KAK3495132.1"/>
    </source>
</evidence>
<sequence length="213" mass="24382">EIRPIFQGPHSTGCKTRLKSNDYFNRFHATFLPSSSPTPAAFTYLYNPQNLPSHIKLKSLASSSCNWESAQPHIVTAAQVRERVREVSRYFPPTWKNWNHVERPFHDRPRSLVPRGRLIDSRFASSRGTRKTKKKTNCNLHHGTGDIYGTLLLHLLCSHTSYSSCHFINYINIPRPRPSLVHLISLLYSNHSSPYRLSHAATGLNIFLFIDSS</sequence>
<dbReference type="Proteomes" id="UP001285908">
    <property type="component" value="Unassembled WGS sequence"/>
</dbReference>